<sequence length="306" mass="33906">MFINKKINVISFGEVLFDVFGEEKKIGGAPLNLALRTASYGFPVTMISAVGNDEDGKVILDYGKENTLETAGIIVSPEYETGIVQVSLNERGSATYEIKFPSAWDFISVDEKIMNTVKEADVFFYGSLACRNEVSQKTLFSILDSNDKMFKVFDVNLRKPFYNIQLLEKLMNRADFIKFNDEEILEIAAGMGFESDDLESNIKFISEKTNTKAICVTLGKHGSILLWNDQFYRHEGYPVKVADTVGAGDSFLASLIAKLLSDQNPVDALNFASAVGALVASYSGANPKIENSEIEIFLKQNAYLNI</sequence>
<dbReference type="AlphaFoldDB" id="A0A511Y8D9"/>
<organism evidence="5 6">
    <name type="scientific">Chryseobacterium lathyri</name>
    <dbReference type="NCBI Taxonomy" id="395933"/>
    <lineage>
        <taxon>Bacteria</taxon>
        <taxon>Pseudomonadati</taxon>
        <taxon>Bacteroidota</taxon>
        <taxon>Flavobacteriia</taxon>
        <taxon>Flavobacteriales</taxon>
        <taxon>Weeksellaceae</taxon>
        <taxon>Chryseobacterium group</taxon>
        <taxon>Chryseobacterium</taxon>
    </lineage>
</organism>
<proteinExistence type="inferred from homology"/>
<feature type="domain" description="Carbohydrate kinase PfkB" evidence="4">
    <location>
        <begin position="13"/>
        <end position="289"/>
    </location>
</feature>
<dbReference type="OrthoDB" id="9813569at2"/>
<dbReference type="CDD" id="cd01167">
    <property type="entry name" value="bac_FRK"/>
    <property type="match status" value="1"/>
</dbReference>
<dbReference type="PANTHER" id="PTHR43085">
    <property type="entry name" value="HEXOKINASE FAMILY MEMBER"/>
    <property type="match status" value="1"/>
</dbReference>
<evidence type="ECO:0000256" key="2">
    <source>
        <dbReference type="ARBA" id="ARBA00022679"/>
    </source>
</evidence>
<gene>
    <name evidence="5" type="ORF">CLA01_15360</name>
</gene>
<dbReference type="EMBL" id="BJYI01000005">
    <property type="protein sequence ID" value="GEN71464.1"/>
    <property type="molecule type" value="Genomic_DNA"/>
</dbReference>
<dbReference type="InterPro" id="IPR050306">
    <property type="entry name" value="PfkB_Carbo_kinase"/>
</dbReference>
<keyword evidence="3 5" id="KW-0418">Kinase</keyword>
<dbReference type="Gene3D" id="3.40.1190.20">
    <property type="match status" value="1"/>
</dbReference>
<accession>A0A511Y8D9</accession>
<protein>
    <submittedName>
        <fullName evidence="5">Fructokinase</fullName>
    </submittedName>
</protein>
<dbReference type="GO" id="GO:0016301">
    <property type="term" value="F:kinase activity"/>
    <property type="evidence" value="ECO:0007669"/>
    <property type="project" value="UniProtKB-KW"/>
</dbReference>
<evidence type="ECO:0000313" key="6">
    <source>
        <dbReference type="Proteomes" id="UP000321150"/>
    </source>
</evidence>
<dbReference type="Pfam" id="PF00294">
    <property type="entry name" value="PfkB"/>
    <property type="match status" value="1"/>
</dbReference>
<dbReference type="PANTHER" id="PTHR43085:SF57">
    <property type="entry name" value="CARBOHYDRATE KINASE PFKB DOMAIN-CONTAINING PROTEIN"/>
    <property type="match status" value="1"/>
</dbReference>
<evidence type="ECO:0000259" key="4">
    <source>
        <dbReference type="Pfam" id="PF00294"/>
    </source>
</evidence>
<reference evidence="5 6" key="1">
    <citation type="submission" date="2019-07" db="EMBL/GenBank/DDBJ databases">
        <title>Whole genome shotgun sequence of Chryseobacterium lathyri NBRC 105250.</title>
        <authorList>
            <person name="Hosoyama A."/>
            <person name="Uohara A."/>
            <person name="Ohji S."/>
            <person name="Ichikawa N."/>
        </authorList>
    </citation>
    <scope>NUCLEOTIDE SEQUENCE [LARGE SCALE GENOMIC DNA]</scope>
    <source>
        <strain evidence="5 6">NBRC 105250</strain>
    </source>
</reference>
<dbReference type="SUPFAM" id="SSF53613">
    <property type="entry name" value="Ribokinase-like"/>
    <property type="match status" value="1"/>
</dbReference>
<dbReference type="InterPro" id="IPR029056">
    <property type="entry name" value="Ribokinase-like"/>
</dbReference>
<evidence type="ECO:0000313" key="5">
    <source>
        <dbReference type="EMBL" id="GEN71464.1"/>
    </source>
</evidence>
<comment type="similarity">
    <text evidence="1">Belongs to the carbohydrate kinase PfkB family.</text>
</comment>
<keyword evidence="2" id="KW-0808">Transferase</keyword>
<dbReference type="Proteomes" id="UP000321150">
    <property type="component" value="Unassembled WGS sequence"/>
</dbReference>
<name>A0A511Y8D9_9FLAO</name>
<dbReference type="InterPro" id="IPR011611">
    <property type="entry name" value="PfkB_dom"/>
</dbReference>
<evidence type="ECO:0000256" key="3">
    <source>
        <dbReference type="ARBA" id="ARBA00022777"/>
    </source>
</evidence>
<comment type="caution">
    <text evidence="5">The sequence shown here is derived from an EMBL/GenBank/DDBJ whole genome shotgun (WGS) entry which is preliminary data.</text>
</comment>
<dbReference type="RefSeq" id="WP_111954657.1">
    <property type="nucleotide sequence ID" value="NZ_BJYI01000005.1"/>
</dbReference>
<evidence type="ECO:0000256" key="1">
    <source>
        <dbReference type="ARBA" id="ARBA00010688"/>
    </source>
</evidence>